<proteinExistence type="inferred from homology"/>
<keyword evidence="17" id="KW-0233">DNA recombination</keyword>
<dbReference type="Gene3D" id="3.30.420.10">
    <property type="entry name" value="Ribonuclease H-like superfamily/Ribonuclease H"/>
    <property type="match status" value="1"/>
</dbReference>
<keyword evidence="6" id="KW-0548">Nucleotidyltransferase</keyword>
<feature type="compositionally biased region" description="Gly residues" evidence="19">
    <location>
        <begin position="1460"/>
        <end position="1469"/>
    </location>
</feature>
<dbReference type="PANTHER" id="PTHR37984">
    <property type="entry name" value="PROTEIN CBG26694"/>
    <property type="match status" value="1"/>
</dbReference>
<dbReference type="InterPro" id="IPR041588">
    <property type="entry name" value="Integrase_H2C2"/>
</dbReference>
<evidence type="ECO:0000313" key="24">
    <source>
        <dbReference type="Proteomes" id="UP001529510"/>
    </source>
</evidence>
<keyword evidence="11" id="KW-0378">Hydrolase</keyword>
<dbReference type="GO" id="GO:0015074">
    <property type="term" value="P:DNA integration"/>
    <property type="evidence" value="ECO:0007669"/>
    <property type="project" value="UniProtKB-KW"/>
</dbReference>
<dbReference type="GO" id="GO:0006310">
    <property type="term" value="P:DNA recombination"/>
    <property type="evidence" value="ECO:0007669"/>
    <property type="project" value="UniProtKB-KW"/>
</dbReference>
<feature type="non-terminal residue" evidence="23">
    <location>
        <position position="1476"/>
    </location>
</feature>
<dbReference type="CDD" id="cd09274">
    <property type="entry name" value="RNase_HI_RT_Ty3"/>
    <property type="match status" value="1"/>
</dbReference>
<feature type="domain" description="Reverse transcriptase" evidence="21">
    <location>
        <begin position="584"/>
        <end position="763"/>
    </location>
</feature>
<feature type="domain" description="Chromo" evidence="20">
    <location>
        <begin position="1403"/>
        <end position="1461"/>
    </location>
</feature>
<dbReference type="Gene3D" id="3.30.70.270">
    <property type="match status" value="2"/>
</dbReference>
<organism evidence="23 24">
    <name type="scientific">Cirrhinus mrigala</name>
    <name type="common">Mrigala</name>
    <dbReference type="NCBI Taxonomy" id="683832"/>
    <lineage>
        <taxon>Eukaryota</taxon>
        <taxon>Metazoa</taxon>
        <taxon>Chordata</taxon>
        <taxon>Craniata</taxon>
        <taxon>Vertebrata</taxon>
        <taxon>Euteleostomi</taxon>
        <taxon>Actinopterygii</taxon>
        <taxon>Neopterygii</taxon>
        <taxon>Teleostei</taxon>
        <taxon>Ostariophysi</taxon>
        <taxon>Cypriniformes</taxon>
        <taxon>Cyprinidae</taxon>
        <taxon>Labeoninae</taxon>
        <taxon>Labeonini</taxon>
        <taxon>Cirrhinus</taxon>
    </lineage>
</organism>
<dbReference type="GO" id="GO:0004190">
    <property type="term" value="F:aspartic-type endopeptidase activity"/>
    <property type="evidence" value="ECO:0007669"/>
    <property type="project" value="UniProtKB-KW"/>
</dbReference>
<evidence type="ECO:0000256" key="12">
    <source>
        <dbReference type="ARBA" id="ARBA00022842"/>
    </source>
</evidence>
<dbReference type="FunFam" id="1.10.340.70:FF:000001">
    <property type="entry name" value="Retrovirus-related Pol polyprotein from transposon gypsy-like Protein"/>
    <property type="match status" value="1"/>
</dbReference>
<evidence type="ECO:0000256" key="6">
    <source>
        <dbReference type="ARBA" id="ARBA00022695"/>
    </source>
</evidence>
<feature type="compositionally biased region" description="Basic and acidic residues" evidence="19">
    <location>
        <begin position="174"/>
        <end position="183"/>
    </location>
</feature>
<comment type="subcellular location">
    <subcellularLocation>
        <location evidence="1">Nucleus</location>
    </subcellularLocation>
</comment>
<dbReference type="PANTHER" id="PTHR37984:SF5">
    <property type="entry name" value="PROTEIN NYNRIN-LIKE"/>
    <property type="match status" value="1"/>
</dbReference>
<dbReference type="Gene3D" id="3.10.10.10">
    <property type="entry name" value="HIV Type 1 Reverse Transcriptase, subunit A, domain 1"/>
    <property type="match status" value="1"/>
</dbReference>
<evidence type="ECO:0000259" key="20">
    <source>
        <dbReference type="PROSITE" id="PS50013"/>
    </source>
</evidence>
<dbReference type="InterPro" id="IPR023780">
    <property type="entry name" value="Chromo_domain"/>
</dbReference>
<keyword evidence="15" id="KW-0239">DNA-directed DNA polymerase</keyword>
<dbReference type="Pfam" id="PF03732">
    <property type="entry name" value="Retrotrans_gag"/>
    <property type="match status" value="1"/>
</dbReference>
<reference evidence="23 24" key="1">
    <citation type="submission" date="2024-05" db="EMBL/GenBank/DDBJ databases">
        <title>Genome sequencing and assembly of Indian major carp, Cirrhinus mrigala (Hamilton, 1822).</title>
        <authorList>
            <person name="Mohindra V."/>
            <person name="Chowdhury L.M."/>
            <person name="Lal K."/>
            <person name="Jena J.K."/>
        </authorList>
    </citation>
    <scope>NUCLEOTIDE SEQUENCE [LARGE SCALE GENOMIC DNA]</scope>
    <source>
        <strain evidence="23">CM1030</strain>
        <tissue evidence="23">Blood</tissue>
    </source>
</reference>
<keyword evidence="5" id="KW-0808">Transferase</keyword>
<dbReference type="PROSITE" id="PS50878">
    <property type="entry name" value="RT_POL"/>
    <property type="match status" value="1"/>
</dbReference>
<dbReference type="InterPro" id="IPR036397">
    <property type="entry name" value="RNaseH_sf"/>
</dbReference>
<dbReference type="GO" id="GO:0005634">
    <property type="term" value="C:nucleus"/>
    <property type="evidence" value="ECO:0007669"/>
    <property type="project" value="UniProtKB-SubCell"/>
</dbReference>
<comment type="caution">
    <text evidence="23">The sequence shown here is derived from an EMBL/GenBank/DDBJ whole genome shotgun (WGS) entry which is preliminary data.</text>
</comment>
<dbReference type="Proteomes" id="UP001529510">
    <property type="component" value="Unassembled WGS sequence"/>
</dbReference>
<dbReference type="SUPFAM" id="SSF54160">
    <property type="entry name" value="Chromo domain-like"/>
    <property type="match status" value="1"/>
</dbReference>
<dbReference type="Pfam" id="PF17921">
    <property type="entry name" value="Integrase_H2C2"/>
    <property type="match status" value="1"/>
</dbReference>
<name>A0ABD0MR32_CIRMR</name>
<evidence type="ECO:0000256" key="7">
    <source>
        <dbReference type="ARBA" id="ARBA00022722"/>
    </source>
</evidence>
<accession>A0ABD0MR32</accession>
<dbReference type="Gene3D" id="1.10.340.70">
    <property type="match status" value="1"/>
</dbReference>
<dbReference type="FunFam" id="3.30.420.10:FF:000032">
    <property type="entry name" value="Retrovirus-related Pol polyprotein from transposon 297-like Protein"/>
    <property type="match status" value="1"/>
</dbReference>
<dbReference type="EMBL" id="JAMKFB020000189">
    <property type="protein sequence ID" value="KAL0152513.1"/>
    <property type="molecule type" value="Genomic_DNA"/>
</dbReference>
<dbReference type="CDD" id="cd00303">
    <property type="entry name" value="retropepsin_like"/>
    <property type="match status" value="1"/>
</dbReference>
<dbReference type="Gene3D" id="2.40.50.40">
    <property type="match status" value="1"/>
</dbReference>
<feature type="region of interest" description="Disordered" evidence="19">
    <location>
        <begin position="161"/>
        <end position="183"/>
    </location>
</feature>
<dbReference type="Pfam" id="PF00385">
    <property type="entry name" value="Chromo"/>
    <property type="match status" value="1"/>
</dbReference>
<dbReference type="GO" id="GO:0003677">
    <property type="term" value="F:DNA binding"/>
    <property type="evidence" value="ECO:0007669"/>
    <property type="project" value="UniProtKB-KW"/>
</dbReference>
<keyword evidence="14" id="KW-0695">RNA-directed DNA polymerase</keyword>
<evidence type="ECO:0000313" key="23">
    <source>
        <dbReference type="EMBL" id="KAL0152513.1"/>
    </source>
</evidence>
<evidence type="ECO:0000256" key="2">
    <source>
        <dbReference type="ARBA" id="ARBA00010879"/>
    </source>
</evidence>
<dbReference type="InterPro" id="IPR016197">
    <property type="entry name" value="Chromo-like_dom_sf"/>
</dbReference>
<evidence type="ECO:0000256" key="13">
    <source>
        <dbReference type="ARBA" id="ARBA00022908"/>
    </source>
</evidence>
<feature type="region of interest" description="Disordered" evidence="19">
    <location>
        <begin position="967"/>
        <end position="990"/>
    </location>
</feature>
<sequence length="1476" mass="165499">MLTSSSGPFNFVTHVSKLSALRSAYLPVCVRVRTRISWWKSLLLIGAFSDQLRDLPAHSCVSAFEFSITLQGDTSRTFHFSSSLRDRMSGPEMVPADLEQLWGVIQQQSGEIFSLRQELVGLRAEVNALRVETAGFRQQCETLQSDLTALQADYDDLAAGAAPPINPRSHCRRNGMDPEPARYPSDRSRIALLVSLLTGQAAEWAAAVLKADGIAARSYPEFTTQLKAAFQHPESEVEVDSRLYHLRQGERSVSKYTMDFRTLAVQTKWSDAALRTAFYEGLSNRLKDELAVRELPATLEGMIQLALRVDQRMNHTKRSFHVSTGFTLRHRHLDPPVTHAVAAPSAPPPVAPEAHSPGAGEPMQIGGLDATAKVSAPIAPPQTTTALSALCVRETARPGEEGEVSILMGHQRIVTTAFVDSGAAGNFIDQAYAAQLGIETEVLSQPLNITAIDGRPLNFSPRKFTSTSPPSRHRRSSWGTPWLIKHDPFISWTTNRIVHWGATCQELCLRAEAGTCSGELEEIPAPYRDLAEVFSKGRAARLPPHRPYDLAIDLVPGAVPPRGHLYSLSAAEHQAMEEYVAEGLRAGTIRPSSSPAAAGFFFVKKKDGGLRPCVDYRGLNQITIKNRHPLPLTNTALDALSGARFFTKLDLRSAYNLVRIREGDEWKTAFITPTGHYETLVMPFGLCNSPSVFQQFINDVLRDMLGRWCYAYLDDILIYSKTLEEHTQHVRAVLRRLLAHQLYCKLEKCAFHQHTTTFLGFVISSQGVAMDPQKLEAVRSWPLPTSLKQLQRFLGFANFYRRFIQGFSATAAPLTALTKPSRGDFQLTPEAVQAFKKLCHLFTTAPVLIHPDPTKPFVVEVDASHVGVGAVLSQRGPDEKLHPCSFFSRKFNPTQQRYGVGDRELLAIKWALEEWRHWLQGGSDPFTVWTDHQNLTVIRQTKQLNPRQARWALFFEHFNFQLSYRPGSKNTKADAISRQHQRDTTSSDPAPVLPPHIILAPLQWGLEERVRQSHSQAPPPPETPAGRLFVPDHLRREVLQWGHDSTLAGHQGVQRTISFIGRAFWWKTLRRDVQEYVQACNICARSKTINSPSTGELQPLPIPKRPWSHISVDFVTGLPDSQGKNTILTIVDRFSKAVHLVALTGLPSAKTTAELILEHVVRLHGFPKDIVSDRGPQFTAKFWQAFCRLVGTTSSLSSGHHPQTNGQTERANQQLERFLRCFAGEHQRSWARYLIWAELSNNLHTSSATNLSPFEVCYGYQPPVFEHQEPEVDVPSAQQLVRRCRRLWNHARTAIQKANRRYTIQHRRRHPPGRLFHVGDRVYLSTRNINLKTETKKLTPRFIGPYKITHRLNPVTFRLQLPASLRIHPVFHQSQLKPVFFSPLSPQVTAPPPVRIIDGGPAYTVRRILDSRTRGRGTQYLVDWEGYGPEERSWVPGRFILDPALIQDYRRRVSSAPGPSGAGPGGGGYCHTHRIT</sequence>
<dbReference type="GO" id="GO:0004523">
    <property type="term" value="F:RNA-DNA hybrid ribonuclease activity"/>
    <property type="evidence" value="ECO:0007669"/>
    <property type="project" value="UniProtKB-EC"/>
</dbReference>
<protein>
    <recommendedName>
        <fullName evidence="18">Gypsy retrotransposon integrase-like protein 1</fullName>
        <ecNumber evidence="3">3.1.26.4</ecNumber>
    </recommendedName>
</protein>
<dbReference type="CDD" id="cd01647">
    <property type="entry name" value="RT_LTR"/>
    <property type="match status" value="1"/>
</dbReference>
<gene>
    <name evidence="23" type="ORF">M9458_052236</name>
</gene>
<dbReference type="PROSITE" id="PS50994">
    <property type="entry name" value="INTEGRASE"/>
    <property type="match status" value="1"/>
</dbReference>
<evidence type="ECO:0000256" key="15">
    <source>
        <dbReference type="ARBA" id="ARBA00022932"/>
    </source>
</evidence>
<evidence type="ECO:0000256" key="9">
    <source>
        <dbReference type="ARBA" id="ARBA00022750"/>
    </source>
</evidence>
<evidence type="ECO:0000256" key="14">
    <source>
        <dbReference type="ARBA" id="ARBA00022918"/>
    </source>
</evidence>
<evidence type="ECO:0000259" key="21">
    <source>
        <dbReference type="PROSITE" id="PS50878"/>
    </source>
</evidence>
<dbReference type="InterPro" id="IPR012337">
    <property type="entry name" value="RNaseH-like_sf"/>
</dbReference>
<keyword evidence="13" id="KW-0229">DNA integration</keyword>
<dbReference type="InterPro" id="IPR001584">
    <property type="entry name" value="Integrase_cat-core"/>
</dbReference>
<evidence type="ECO:0000256" key="17">
    <source>
        <dbReference type="ARBA" id="ARBA00023172"/>
    </source>
</evidence>
<dbReference type="GO" id="GO:0006508">
    <property type="term" value="P:proteolysis"/>
    <property type="evidence" value="ECO:0007669"/>
    <property type="project" value="UniProtKB-KW"/>
</dbReference>
<dbReference type="Gene3D" id="3.10.20.370">
    <property type="match status" value="1"/>
</dbReference>
<dbReference type="GO" id="GO:0003887">
    <property type="term" value="F:DNA-directed DNA polymerase activity"/>
    <property type="evidence" value="ECO:0007669"/>
    <property type="project" value="UniProtKB-KW"/>
</dbReference>
<keyword evidence="16" id="KW-0238">DNA-binding</keyword>
<comment type="similarity">
    <text evidence="2">Belongs to the beta type-B retroviral polymerase family. HERV class-II K(HML-2) pol subfamily.</text>
</comment>
<keyword evidence="7" id="KW-0540">Nuclease</keyword>
<dbReference type="InterPro" id="IPR050951">
    <property type="entry name" value="Retrovirus_Pol_polyprotein"/>
</dbReference>
<evidence type="ECO:0000259" key="22">
    <source>
        <dbReference type="PROSITE" id="PS50994"/>
    </source>
</evidence>
<evidence type="ECO:0000256" key="19">
    <source>
        <dbReference type="SAM" id="MobiDB-lite"/>
    </source>
</evidence>
<feature type="domain" description="Integrase catalytic" evidence="22">
    <location>
        <begin position="1102"/>
        <end position="1261"/>
    </location>
</feature>
<keyword evidence="24" id="KW-1185">Reference proteome</keyword>
<dbReference type="InterPro" id="IPR000953">
    <property type="entry name" value="Chromo/chromo_shadow_dom"/>
</dbReference>
<dbReference type="FunFam" id="3.10.20.370:FF:000003">
    <property type="entry name" value="Transposon Tf2-6 polyprotein"/>
    <property type="match status" value="1"/>
</dbReference>
<dbReference type="Pfam" id="PF00665">
    <property type="entry name" value="rve"/>
    <property type="match status" value="1"/>
</dbReference>
<dbReference type="InterPro" id="IPR043128">
    <property type="entry name" value="Rev_trsase/Diguanyl_cyclase"/>
</dbReference>
<feature type="region of interest" description="Disordered" evidence="19">
    <location>
        <begin position="340"/>
        <end position="365"/>
    </location>
</feature>
<evidence type="ECO:0000256" key="8">
    <source>
        <dbReference type="ARBA" id="ARBA00022723"/>
    </source>
</evidence>
<dbReference type="InterPro" id="IPR005162">
    <property type="entry name" value="Retrotrans_gag_dom"/>
</dbReference>
<feature type="region of interest" description="Disordered" evidence="19">
    <location>
        <begin position="1453"/>
        <end position="1476"/>
    </location>
</feature>
<keyword evidence="8" id="KW-0479">Metal-binding</keyword>
<evidence type="ECO:0000256" key="11">
    <source>
        <dbReference type="ARBA" id="ARBA00022801"/>
    </source>
</evidence>
<dbReference type="EC" id="3.1.26.4" evidence="3"/>
<evidence type="ECO:0000256" key="4">
    <source>
        <dbReference type="ARBA" id="ARBA00022670"/>
    </source>
</evidence>
<dbReference type="InterPro" id="IPR041373">
    <property type="entry name" value="RT_RNaseH"/>
</dbReference>
<dbReference type="SMART" id="SM00298">
    <property type="entry name" value="CHROMO"/>
    <property type="match status" value="1"/>
</dbReference>
<dbReference type="InterPro" id="IPR056924">
    <property type="entry name" value="SH3_Tf2-1"/>
</dbReference>
<keyword evidence="4" id="KW-0645">Protease</keyword>
<dbReference type="PROSITE" id="PS50013">
    <property type="entry name" value="CHROMO_2"/>
    <property type="match status" value="1"/>
</dbReference>
<dbReference type="GO" id="GO:0046872">
    <property type="term" value="F:metal ion binding"/>
    <property type="evidence" value="ECO:0007669"/>
    <property type="project" value="UniProtKB-KW"/>
</dbReference>
<evidence type="ECO:0000256" key="16">
    <source>
        <dbReference type="ARBA" id="ARBA00023125"/>
    </source>
</evidence>
<evidence type="ECO:0000256" key="18">
    <source>
        <dbReference type="ARBA" id="ARBA00039658"/>
    </source>
</evidence>
<evidence type="ECO:0000256" key="10">
    <source>
        <dbReference type="ARBA" id="ARBA00022759"/>
    </source>
</evidence>
<dbReference type="GO" id="GO:0003964">
    <property type="term" value="F:RNA-directed DNA polymerase activity"/>
    <property type="evidence" value="ECO:0007669"/>
    <property type="project" value="UniProtKB-KW"/>
</dbReference>
<keyword evidence="10" id="KW-0255">Endonuclease</keyword>
<dbReference type="SUPFAM" id="SSF56672">
    <property type="entry name" value="DNA/RNA polymerases"/>
    <property type="match status" value="1"/>
</dbReference>
<dbReference type="SUPFAM" id="SSF53098">
    <property type="entry name" value="Ribonuclease H-like"/>
    <property type="match status" value="1"/>
</dbReference>
<feature type="compositionally biased region" description="Basic and acidic residues" evidence="19">
    <location>
        <begin position="971"/>
        <end position="985"/>
    </location>
</feature>
<dbReference type="InterPro" id="IPR043502">
    <property type="entry name" value="DNA/RNA_pol_sf"/>
</dbReference>
<dbReference type="InterPro" id="IPR000477">
    <property type="entry name" value="RT_dom"/>
</dbReference>
<dbReference type="Pfam" id="PF00078">
    <property type="entry name" value="RVT_1"/>
    <property type="match status" value="1"/>
</dbReference>
<dbReference type="Pfam" id="PF24626">
    <property type="entry name" value="SH3_Tf2-1"/>
    <property type="match status" value="1"/>
</dbReference>
<evidence type="ECO:0000256" key="1">
    <source>
        <dbReference type="ARBA" id="ARBA00004123"/>
    </source>
</evidence>
<evidence type="ECO:0000256" key="5">
    <source>
        <dbReference type="ARBA" id="ARBA00022679"/>
    </source>
</evidence>
<keyword evidence="12" id="KW-0460">Magnesium</keyword>
<dbReference type="CDD" id="cd00024">
    <property type="entry name" value="CD_CSD"/>
    <property type="match status" value="1"/>
</dbReference>
<keyword evidence="9" id="KW-0064">Aspartyl protease</keyword>
<dbReference type="Pfam" id="PF17917">
    <property type="entry name" value="RT_RNaseH"/>
    <property type="match status" value="1"/>
</dbReference>
<evidence type="ECO:0000256" key="3">
    <source>
        <dbReference type="ARBA" id="ARBA00012180"/>
    </source>
</evidence>
<dbReference type="FunFam" id="3.30.70.270:FF:000020">
    <property type="entry name" value="Transposon Tf2-6 polyprotein-like Protein"/>
    <property type="match status" value="1"/>
</dbReference>